<evidence type="ECO:0000313" key="1">
    <source>
        <dbReference type="EMBL" id="BAO05104.1"/>
    </source>
</evidence>
<dbReference type="RefSeq" id="WP_030032259.1">
    <property type="nucleotide sequence ID" value="NZ_BA000059.1"/>
</dbReference>
<protein>
    <submittedName>
        <fullName evidence="1">Uncharacterized protein</fullName>
    </submittedName>
</protein>
<sequence>MSFGAIIETKQCSCGKLYETNCETLGVNRKECGMCDIANRIEEPKEIASLIYYVVSKSNIQGNDLKQITRNLLKSKLANELIELGLEDRSLTEIRSILDNDSPYMMEVRGDLSKYLKEYDNINDFIKTLSLRQENTL</sequence>
<organism evidence="1">
    <name type="scientific">Clostridium botulinum B str. Osaka05</name>
    <dbReference type="NCBI Taxonomy" id="1407017"/>
    <lineage>
        <taxon>Bacteria</taxon>
        <taxon>Bacillati</taxon>
        <taxon>Bacillota</taxon>
        <taxon>Clostridia</taxon>
        <taxon>Eubacteriales</taxon>
        <taxon>Clostridiaceae</taxon>
        <taxon>Clostridium</taxon>
    </lineage>
</organism>
<dbReference type="Proteomes" id="UP000054164">
    <property type="component" value="Unassembled WGS sequence"/>
</dbReference>
<dbReference type="AlphaFoldDB" id="A0A060N9U0"/>
<proteinExistence type="predicted"/>
<gene>
    <name evidence="1" type="ORF">CBO05P2_079</name>
</gene>
<dbReference type="EMBL" id="BA000059">
    <property type="protein sequence ID" value="BAO05104.1"/>
    <property type="molecule type" value="Genomic_DNA"/>
</dbReference>
<reference evidence="1" key="1">
    <citation type="submission" date="2013-10" db="EMBL/GenBank/DDBJ databases">
        <title>Draft genome sequence of Clostridium botulinum type B strain Osaka05.</title>
        <authorList>
            <person name="Sakaguchi Y."/>
            <person name="Hosomi K."/>
            <person name="Uchiyama J."/>
            <person name="Ogura Y."/>
            <person name="Sakaguchi M."/>
            <person name="Kohda T."/>
            <person name="Mukamoto M."/>
            <person name="Misawa N."/>
            <person name="Matsuzaki S."/>
            <person name="Hayashi T."/>
            <person name="Kozaki S."/>
        </authorList>
    </citation>
    <scope>NUCLEOTIDE SEQUENCE</scope>
    <source>
        <strain evidence="1">Osaka05</strain>
    </source>
</reference>
<dbReference type="HOGENOM" id="CLU_1861688_0_0_9"/>
<accession>A0A060N9U0</accession>
<name>A0A060N9U0_CLOBO</name>